<dbReference type="EMBL" id="ML179767">
    <property type="protein sequence ID" value="THU81961.1"/>
    <property type="molecule type" value="Genomic_DNA"/>
</dbReference>
<dbReference type="OrthoDB" id="2113341at2759"/>
<evidence type="ECO:0000256" key="1">
    <source>
        <dbReference type="SAM" id="SignalP"/>
    </source>
</evidence>
<feature type="chain" id="PRO_5020186977" evidence="1">
    <location>
        <begin position="25"/>
        <end position="173"/>
    </location>
</feature>
<protein>
    <submittedName>
        <fullName evidence="2">Uncharacterized protein</fullName>
    </submittedName>
</protein>
<keyword evidence="1" id="KW-0732">Signal</keyword>
<dbReference type="Proteomes" id="UP000297245">
    <property type="component" value="Unassembled WGS sequence"/>
</dbReference>
<reference evidence="2 3" key="1">
    <citation type="journal article" date="2019" name="Nat. Ecol. Evol.">
        <title>Megaphylogeny resolves global patterns of mushroom evolution.</title>
        <authorList>
            <person name="Varga T."/>
            <person name="Krizsan K."/>
            <person name="Foldi C."/>
            <person name="Dima B."/>
            <person name="Sanchez-Garcia M."/>
            <person name="Sanchez-Ramirez S."/>
            <person name="Szollosi G.J."/>
            <person name="Szarkandi J.G."/>
            <person name="Papp V."/>
            <person name="Albert L."/>
            <person name="Andreopoulos W."/>
            <person name="Angelini C."/>
            <person name="Antonin V."/>
            <person name="Barry K.W."/>
            <person name="Bougher N.L."/>
            <person name="Buchanan P."/>
            <person name="Buyck B."/>
            <person name="Bense V."/>
            <person name="Catcheside P."/>
            <person name="Chovatia M."/>
            <person name="Cooper J."/>
            <person name="Damon W."/>
            <person name="Desjardin D."/>
            <person name="Finy P."/>
            <person name="Geml J."/>
            <person name="Haridas S."/>
            <person name="Hughes K."/>
            <person name="Justo A."/>
            <person name="Karasinski D."/>
            <person name="Kautmanova I."/>
            <person name="Kiss B."/>
            <person name="Kocsube S."/>
            <person name="Kotiranta H."/>
            <person name="LaButti K.M."/>
            <person name="Lechner B.E."/>
            <person name="Liimatainen K."/>
            <person name="Lipzen A."/>
            <person name="Lukacs Z."/>
            <person name="Mihaltcheva S."/>
            <person name="Morgado L.N."/>
            <person name="Niskanen T."/>
            <person name="Noordeloos M.E."/>
            <person name="Ohm R.A."/>
            <person name="Ortiz-Santana B."/>
            <person name="Ovrebo C."/>
            <person name="Racz N."/>
            <person name="Riley R."/>
            <person name="Savchenko A."/>
            <person name="Shiryaev A."/>
            <person name="Soop K."/>
            <person name="Spirin V."/>
            <person name="Szebenyi C."/>
            <person name="Tomsovsky M."/>
            <person name="Tulloss R.E."/>
            <person name="Uehling J."/>
            <person name="Grigoriev I.V."/>
            <person name="Vagvolgyi C."/>
            <person name="Papp T."/>
            <person name="Martin F.M."/>
            <person name="Miettinen O."/>
            <person name="Hibbett D.S."/>
            <person name="Nagy L.G."/>
        </authorList>
    </citation>
    <scope>NUCLEOTIDE SEQUENCE [LARGE SCALE GENOMIC DNA]</scope>
    <source>
        <strain evidence="2 3">CBS 962.96</strain>
    </source>
</reference>
<dbReference type="AlphaFoldDB" id="A0A4S8L135"/>
<sequence length="173" mass="18724">MKFSTPIHTLTLAVYLFSSSIANAVTLEKRDDGDGDNQGIPTISDVQNPVCKPWVAIRDAIMGDIFHAKFKKAGPFTDHDFGSLERFHGSTRYTEPLASGTGEGAREYAKAHEKMGLLGGQDVDSLTECTEIMPPAIHLRDITTTNSGGAVDPPVDPAKLEAAIQQTRSIRLQ</sequence>
<feature type="signal peptide" evidence="1">
    <location>
        <begin position="1"/>
        <end position="24"/>
    </location>
</feature>
<gene>
    <name evidence="2" type="ORF">K435DRAFT_808665</name>
</gene>
<evidence type="ECO:0000313" key="2">
    <source>
        <dbReference type="EMBL" id="THU81961.1"/>
    </source>
</evidence>
<proteinExistence type="predicted"/>
<evidence type="ECO:0000313" key="3">
    <source>
        <dbReference type="Proteomes" id="UP000297245"/>
    </source>
</evidence>
<organism evidence="2 3">
    <name type="scientific">Dendrothele bispora (strain CBS 962.96)</name>
    <dbReference type="NCBI Taxonomy" id="1314807"/>
    <lineage>
        <taxon>Eukaryota</taxon>
        <taxon>Fungi</taxon>
        <taxon>Dikarya</taxon>
        <taxon>Basidiomycota</taxon>
        <taxon>Agaricomycotina</taxon>
        <taxon>Agaricomycetes</taxon>
        <taxon>Agaricomycetidae</taxon>
        <taxon>Agaricales</taxon>
        <taxon>Agaricales incertae sedis</taxon>
        <taxon>Dendrothele</taxon>
    </lineage>
</organism>
<keyword evidence="3" id="KW-1185">Reference proteome</keyword>
<accession>A0A4S8L135</accession>
<name>A0A4S8L135_DENBC</name>